<keyword evidence="3" id="KW-1185">Reference proteome</keyword>
<dbReference type="InterPro" id="IPR024775">
    <property type="entry name" value="DinB-like"/>
</dbReference>
<accession>A0A4Q7YWB5</accession>
<feature type="domain" description="DinB-like" evidence="1">
    <location>
        <begin position="23"/>
        <end position="155"/>
    </location>
</feature>
<proteinExistence type="predicted"/>
<name>A0A4Q7YWB5_9BACT</name>
<dbReference type="Pfam" id="PF12867">
    <property type="entry name" value="DinB_2"/>
    <property type="match status" value="1"/>
</dbReference>
<reference evidence="2 3" key="1">
    <citation type="submission" date="2019-02" db="EMBL/GenBank/DDBJ databases">
        <title>Genomic Encyclopedia of Archaeal and Bacterial Type Strains, Phase II (KMG-II): from individual species to whole genera.</title>
        <authorList>
            <person name="Goeker M."/>
        </authorList>
    </citation>
    <scope>NUCLEOTIDE SEQUENCE [LARGE SCALE GENOMIC DNA]</scope>
    <source>
        <strain evidence="2 3">DSM 18101</strain>
    </source>
</reference>
<sequence>MGITYTQGTDPARLDSVELSERLSATIRAAVPWLVTLSDADAGTPEAEGKWSAKEILGHLTDSAINNLSRIVRMQIGSERMPGYDQQSWVALQHYRDREWAQVLALWFALNEHLVWVIRHIDLSRLSNQGVVADSPLTLGFLIEDYIAHMEHHFHALRRWEKPGKSTVQNSGLIS</sequence>
<evidence type="ECO:0000259" key="1">
    <source>
        <dbReference type="Pfam" id="PF12867"/>
    </source>
</evidence>
<dbReference type="OrthoDB" id="9793216at2"/>
<organism evidence="2 3">
    <name type="scientific">Edaphobacter modestus</name>
    <dbReference type="NCBI Taxonomy" id="388466"/>
    <lineage>
        <taxon>Bacteria</taxon>
        <taxon>Pseudomonadati</taxon>
        <taxon>Acidobacteriota</taxon>
        <taxon>Terriglobia</taxon>
        <taxon>Terriglobales</taxon>
        <taxon>Acidobacteriaceae</taxon>
        <taxon>Edaphobacter</taxon>
    </lineage>
</organism>
<protein>
    <submittedName>
        <fullName evidence="2">DinB family protein</fullName>
    </submittedName>
</protein>
<evidence type="ECO:0000313" key="3">
    <source>
        <dbReference type="Proteomes" id="UP000292958"/>
    </source>
</evidence>
<comment type="caution">
    <text evidence="2">The sequence shown here is derived from an EMBL/GenBank/DDBJ whole genome shotgun (WGS) entry which is preliminary data.</text>
</comment>
<dbReference type="AlphaFoldDB" id="A0A4Q7YWB5"/>
<dbReference type="EMBL" id="SHKW01000001">
    <property type="protein sequence ID" value="RZU41383.1"/>
    <property type="molecule type" value="Genomic_DNA"/>
</dbReference>
<gene>
    <name evidence="2" type="ORF">BDD14_2905</name>
</gene>
<dbReference type="Proteomes" id="UP000292958">
    <property type="component" value="Unassembled WGS sequence"/>
</dbReference>
<dbReference type="SUPFAM" id="SSF109854">
    <property type="entry name" value="DinB/YfiT-like putative metalloenzymes"/>
    <property type="match status" value="1"/>
</dbReference>
<evidence type="ECO:0000313" key="2">
    <source>
        <dbReference type="EMBL" id="RZU41383.1"/>
    </source>
</evidence>
<dbReference type="RefSeq" id="WP_130419316.1">
    <property type="nucleotide sequence ID" value="NZ_SHKW01000001.1"/>
</dbReference>
<dbReference type="Gene3D" id="1.20.120.450">
    <property type="entry name" value="dinb family like domain"/>
    <property type="match status" value="1"/>
</dbReference>
<dbReference type="InterPro" id="IPR034660">
    <property type="entry name" value="DinB/YfiT-like"/>
</dbReference>